<keyword evidence="8" id="KW-1133">Transmembrane helix</keyword>
<organism evidence="10 11">
    <name type="scientific">Denticeps clupeoides</name>
    <name type="common">denticle herring</name>
    <dbReference type="NCBI Taxonomy" id="299321"/>
    <lineage>
        <taxon>Eukaryota</taxon>
        <taxon>Metazoa</taxon>
        <taxon>Chordata</taxon>
        <taxon>Craniata</taxon>
        <taxon>Vertebrata</taxon>
        <taxon>Euteleostomi</taxon>
        <taxon>Actinopterygii</taxon>
        <taxon>Neopterygii</taxon>
        <taxon>Teleostei</taxon>
        <taxon>Clupei</taxon>
        <taxon>Clupeiformes</taxon>
        <taxon>Denticipitoidei</taxon>
        <taxon>Denticipitidae</taxon>
        <taxon>Denticeps</taxon>
    </lineage>
</organism>
<dbReference type="AlphaFoldDB" id="A0AAY4DF17"/>
<evidence type="ECO:0000259" key="9">
    <source>
        <dbReference type="PROSITE" id="PS50835"/>
    </source>
</evidence>
<dbReference type="InterPro" id="IPR013783">
    <property type="entry name" value="Ig-like_fold"/>
</dbReference>
<dbReference type="CDD" id="cd00099">
    <property type="entry name" value="IgV"/>
    <property type="match status" value="2"/>
</dbReference>
<dbReference type="SMART" id="SM00409">
    <property type="entry name" value="IG"/>
    <property type="match status" value="2"/>
</dbReference>
<keyword evidence="2" id="KW-1003">Cell membrane</keyword>
<keyword evidence="6" id="KW-1015">Disulfide bond</keyword>
<evidence type="ECO:0000256" key="8">
    <source>
        <dbReference type="SAM" id="Phobius"/>
    </source>
</evidence>
<evidence type="ECO:0000313" key="10">
    <source>
        <dbReference type="Ensembl" id="ENSDCDP00010044013.1"/>
    </source>
</evidence>
<feature type="transmembrane region" description="Helical" evidence="8">
    <location>
        <begin position="259"/>
        <end position="282"/>
    </location>
</feature>
<evidence type="ECO:0000256" key="3">
    <source>
        <dbReference type="ARBA" id="ARBA00022729"/>
    </source>
</evidence>
<dbReference type="Gene3D" id="2.60.40.10">
    <property type="entry name" value="Immunoglobulins"/>
    <property type="match status" value="2"/>
</dbReference>
<feature type="domain" description="Ig-like" evidence="9">
    <location>
        <begin position="56"/>
        <end position="132"/>
    </location>
</feature>
<accession>A0AAY4DF17</accession>
<dbReference type="SUPFAM" id="SSF48726">
    <property type="entry name" value="Immunoglobulin"/>
    <property type="match status" value="2"/>
</dbReference>
<dbReference type="SMART" id="SM00406">
    <property type="entry name" value="IGv"/>
    <property type="match status" value="2"/>
</dbReference>
<dbReference type="GO" id="GO:0009617">
    <property type="term" value="P:response to bacterium"/>
    <property type="evidence" value="ECO:0007669"/>
    <property type="project" value="TreeGrafter"/>
</dbReference>
<dbReference type="InterPro" id="IPR013106">
    <property type="entry name" value="Ig_V-set"/>
</dbReference>
<evidence type="ECO:0000256" key="4">
    <source>
        <dbReference type="ARBA" id="ARBA00022859"/>
    </source>
</evidence>
<dbReference type="PROSITE" id="PS50835">
    <property type="entry name" value="IG_LIKE"/>
    <property type="match status" value="2"/>
</dbReference>
<evidence type="ECO:0000256" key="7">
    <source>
        <dbReference type="ARBA" id="ARBA00023180"/>
    </source>
</evidence>
<dbReference type="Proteomes" id="UP000694580">
    <property type="component" value="Chromosome 1"/>
</dbReference>
<feature type="domain" description="Ig-like" evidence="9">
    <location>
        <begin position="141"/>
        <end position="253"/>
    </location>
</feature>
<evidence type="ECO:0000313" key="11">
    <source>
        <dbReference type="Proteomes" id="UP000694580"/>
    </source>
</evidence>
<dbReference type="GO" id="GO:0005886">
    <property type="term" value="C:plasma membrane"/>
    <property type="evidence" value="ECO:0007669"/>
    <property type="project" value="UniProtKB-SubCell"/>
</dbReference>
<keyword evidence="5 8" id="KW-0472">Membrane</keyword>
<dbReference type="InterPro" id="IPR007110">
    <property type="entry name" value="Ig-like_dom"/>
</dbReference>
<reference evidence="10" key="2">
    <citation type="submission" date="2025-08" db="UniProtKB">
        <authorList>
            <consortium name="Ensembl"/>
        </authorList>
    </citation>
    <scope>IDENTIFICATION</scope>
</reference>
<evidence type="ECO:0000256" key="6">
    <source>
        <dbReference type="ARBA" id="ARBA00023157"/>
    </source>
</evidence>
<reference evidence="10" key="3">
    <citation type="submission" date="2025-09" db="UniProtKB">
        <authorList>
            <consortium name="Ensembl"/>
        </authorList>
    </citation>
    <scope>IDENTIFICATION</scope>
</reference>
<keyword evidence="11" id="KW-1185">Reference proteome</keyword>
<protein>
    <recommendedName>
        <fullName evidence="9">Ig-like domain-containing protein</fullName>
    </recommendedName>
</protein>
<keyword evidence="8" id="KW-0812">Transmembrane</keyword>
<evidence type="ECO:0000256" key="2">
    <source>
        <dbReference type="ARBA" id="ARBA00022475"/>
    </source>
</evidence>
<comment type="subcellular location">
    <subcellularLocation>
        <location evidence="1">Cell membrane</location>
    </subcellularLocation>
</comment>
<dbReference type="Pfam" id="PF07686">
    <property type="entry name" value="V-set"/>
    <property type="match status" value="2"/>
</dbReference>
<dbReference type="InterPro" id="IPR052051">
    <property type="entry name" value="TCR_complex_component"/>
</dbReference>
<reference evidence="10 11" key="1">
    <citation type="submission" date="2020-06" db="EMBL/GenBank/DDBJ databases">
        <authorList>
            <consortium name="Wellcome Sanger Institute Data Sharing"/>
        </authorList>
    </citation>
    <scope>NUCLEOTIDE SEQUENCE [LARGE SCALE GENOMIC DNA]</scope>
</reference>
<name>A0AAY4DF17_9TELE</name>
<dbReference type="PANTHER" id="PTHR19433:SF133">
    <property type="entry name" value="IMMUNE-TYPE RECEPTOR 5 PRECURSOR-RELATED"/>
    <property type="match status" value="1"/>
</dbReference>
<evidence type="ECO:0000256" key="5">
    <source>
        <dbReference type="ARBA" id="ARBA00023136"/>
    </source>
</evidence>
<dbReference type="InterPro" id="IPR003599">
    <property type="entry name" value="Ig_sub"/>
</dbReference>
<proteinExistence type="predicted"/>
<dbReference type="InterPro" id="IPR036179">
    <property type="entry name" value="Ig-like_dom_sf"/>
</dbReference>
<keyword evidence="4" id="KW-0391">Immunity</keyword>
<sequence>MDSDYSGCWIYQKLKYRSFTRNYTLLGFVFLSLSKGDSISGIMVHQWQPAVASKRGSSVILPCSSSEDAVEIWVWVKHVPGRAFIPVVSSYYQSYTFEKGAEESNLEIKMNQNSFNLTFKSVEASDEGTYYCDLLPLLDSPTVQVQQHYLLDPASEGDDVTLNCTVVSGGCAGEHSVYWFRHGTPGSQPGIIYTHGDRSAGCEKNPEAGSSTQSCVYHLPKRNLSTTDAGTYYCAVAACGRIVTGKGARLEVTGESHMVLCTVSALIFIISASANILLVLLWRRAGTFIYYDAVIFTEMSWLQFFRHKKRSLQARKGRLLLELYAVPTLINQRRMTRRS</sequence>
<keyword evidence="3" id="KW-0732">Signal</keyword>
<dbReference type="GO" id="GO:0002376">
    <property type="term" value="P:immune system process"/>
    <property type="evidence" value="ECO:0007669"/>
    <property type="project" value="UniProtKB-KW"/>
</dbReference>
<dbReference type="PANTHER" id="PTHR19433">
    <property type="entry name" value="T-CELL RECEPTOR ALPHA CHAIN V REGION-RELATED"/>
    <property type="match status" value="1"/>
</dbReference>
<evidence type="ECO:0000256" key="1">
    <source>
        <dbReference type="ARBA" id="ARBA00004236"/>
    </source>
</evidence>
<dbReference type="GeneTree" id="ENSGT01030000234530"/>
<keyword evidence="7" id="KW-0325">Glycoprotein</keyword>
<dbReference type="Ensembl" id="ENSDCDT00010054098.1">
    <property type="protein sequence ID" value="ENSDCDP00010044013.1"/>
    <property type="gene ID" value="ENSDCDG00010027264.1"/>
</dbReference>